<dbReference type="Pfam" id="PF12833">
    <property type="entry name" value="HTH_18"/>
    <property type="match status" value="1"/>
</dbReference>
<dbReference type="InterPro" id="IPR009057">
    <property type="entry name" value="Homeodomain-like_sf"/>
</dbReference>
<evidence type="ECO:0000259" key="4">
    <source>
        <dbReference type="PROSITE" id="PS01124"/>
    </source>
</evidence>
<evidence type="ECO:0000256" key="3">
    <source>
        <dbReference type="ARBA" id="ARBA00023163"/>
    </source>
</evidence>
<dbReference type="Gene3D" id="1.10.10.60">
    <property type="entry name" value="Homeodomain-like"/>
    <property type="match status" value="1"/>
</dbReference>
<keyword evidence="2" id="KW-0238">DNA-binding</keyword>
<dbReference type="InterPro" id="IPR050204">
    <property type="entry name" value="AraC_XylS_family_regulators"/>
</dbReference>
<dbReference type="EMBL" id="RBZV01000012">
    <property type="protein sequence ID" value="RKP44653.1"/>
    <property type="molecule type" value="Genomic_DNA"/>
</dbReference>
<keyword evidence="3" id="KW-0804">Transcription</keyword>
<dbReference type="PROSITE" id="PS01124">
    <property type="entry name" value="HTH_ARAC_FAMILY_2"/>
    <property type="match status" value="1"/>
</dbReference>
<dbReference type="InterPro" id="IPR018060">
    <property type="entry name" value="HTH_AraC"/>
</dbReference>
<dbReference type="OrthoDB" id="9146493at2"/>
<protein>
    <submittedName>
        <fullName evidence="5">AraC family transcriptional regulator</fullName>
    </submittedName>
</protein>
<sequence length="478" mass="53706">MFSSIYFAVASALSAEPQFPAYTRKILAGQLNEACSAAAAWSDPDGVGRDSDYLPMLAYGDAQLVLGRYVEAEETYRKAQRLVRHSREALRIVSCRNAGWQAFFQNRLSTALTCFARVGSESDATCEQRMESLVGEVLVLHQLGSLTSVGARLSALAELAASAQDPRWSELATALHRDLLIQQQVRSADELHDHIYWRSAECDFVPQQNTVDTPASQLAAQMPLLAQRLAYVEQLRVFATGGRHHVETLDAHLHWAQRTGLTTYHRALCLEVAVAALAASAPNTAEAMLNQCRVVPGQQPWHERWYLEYVYCLAKVRQHQGRIQEFAQLYGRYALASIRHVRTDNQSMTPVAAESLNATRQPKSDDVSARLPGKYRRAYRYLMENLDQRDLSVRELAAHIGVTERAIQAAFKTYLGLSPSQLIRRQRMERIHDELTREDGCATSVLEVANKWGVQHRSTLVNGYRKLFHEAPSETLAR</sequence>
<dbReference type="Proteomes" id="UP000280434">
    <property type="component" value="Unassembled WGS sequence"/>
</dbReference>
<gene>
    <name evidence="5" type="ORF">D7S89_22260</name>
</gene>
<feature type="domain" description="HTH araC/xylS-type" evidence="4">
    <location>
        <begin position="376"/>
        <end position="478"/>
    </location>
</feature>
<dbReference type="SMART" id="SM00342">
    <property type="entry name" value="HTH_ARAC"/>
    <property type="match status" value="1"/>
</dbReference>
<evidence type="ECO:0000256" key="1">
    <source>
        <dbReference type="ARBA" id="ARBA00023015"/>
    </source>
</evidence>
<dbReference type="SUPFAM" id="SSF46689">
    <property type="entry name" value="Homeodomain-like"/>
    <property type="match status" value="1"/>
</dbReference>
<organism evidence="5 6">
    <name type="scientific">Trinickia fusca</name>
    <dbReference type="NCBI Taxonomy" id="2419777"/>
    <lineage>
        <taxon>Bacteria</taxon>
        <taxon>Pseudomonadati</taxon>
        <taxon>Pseudomonadota</taxon>
        <taxon>Betaproteobacteria</taxon>
        <taxon>Burkholderiales</taxon>
        <taxon>Burkholderiaceae</taxon>
        <taxon>Trinickia</taxon>
    </lineage>
</organism>
<comment type="caution">
    <text evidence="5">The sequence shown here is derived from an EMBL/GenBank/DDBJ whole genome shotgun (WGS) entry which is preliminary data.</text>
</comment>
<dbReference type="AlphaFoldDB" id="A0A494XAP1"/>
<dbReference type="PANTHER" id="PTHR46796:SF12">
    <property type="entry name" value="HTH-TYPE DNA-BINDING TRANSCRIPTIONAL ACTIVATOR EUTR"/>
    <property type="match status" value="1"/>
</dbReference>
<name>A0A494XAP1_9BURK</name>
<dbReference type="GO" id="GO:0003700">
    <property type="term" value="F:DNA-binding transcription factor activity"/>
    <property type="evidence" value="ECO:0007669"/>
    <property type="project" value="InterPro"/>
</dbReference>
<dbReference type="RefSeq" id="WP_121281076.1">
    <property type="nucleotide sequence ID" value="NZ_RBZV01000012.1"/>
</dbReference>
<reference evidence="5 6" key="1">
    <citation type="submission" date="2018-10" db="EMBL/GenBank/DDBJ databases">
        <title>Paraburkholderia sp. 7MK8-2, isolated from soil.</title>
        <authorList>
            <person name="Gao Z.-H."/>
            <person name="Qiu L.-H."/>
        </authorList>
    </citation>
    <scope>NUCLEOTIDE SEQUENCE [LARGE SCALE GENOMIC DNA]</scope>
    <source>
        <strain evidence="5 6">7MK8-2</strain>
    </source>
</reference>
<accession>A0A494XAP1</accession>
<dbReference type="PANTHER" id="PTHR46796">
    <property type="entry name" value="HTH-TYPE TRANSCRIPTIONAL ACTIVATOR RHAS-RELATED"/>
    <property type="match status" value="1"/>
</dbReference>
<keyword evidence="1" id="KW-0805">Transcription regulation</keyword>
<proteinExistence type="predicted"/>
<keyword evidence="6" id="KW-1185">Reference proteome</keyword>
<evidence type="ECO:0000256" key="2">
    <source>
        <dbReference type="ARBA" id="ARBA00023125"/>
    </source>
</evidence>
<evidence type="ECO:0000313" key="6">
    <source>
        <dbReference type="Proteomes" id="UP000280434"/>
    </source>
</evidence>
<evidence type="ECO:0000313" key="5">
    <source>
        <dbReference type="EMBL" id="RKP44653.1"/>
    </source>
</evidence>
<dbReference type="GO" id="GO:0043565">
    <property type="term" value="F:sequence-specific DNA binding"/>
    <property type="evidence" value="ECO:0007669"/>
    <property type="project" value="InterPro"/>
</dbReference>